<evidence type="ECO:0000313" key="2">
    <source>
        <dbReference type="Proteomes" id="UP000239388"/>
    </source>
</evidence>
<reference evidence="1 2" key="1">
    <citation type="submission" date="2018-02" db="EMBL/GenBank/DDBJ databases">
        <title>Comparative genomes isolates from brazilian mangrove.</title>
        <authorList>
            <person name="Araujo J.E."/>
            <person name="Taketani R.G."/>
            <person name="Silva M.C.P."/>
            <person name="Loureco M.V."/>
            <person name="Andreote F.D."/>
        </authorList>
    </citation>
    <scope>NUCLEOTIDE SEQUENCE [LARGE SCALE GENOMIC DNA]</scope>
    <source>
        <strain evidence="1 2">NAP PRIS-MGV</strain>
    </source>
</reference>
<protein>
    <submittedName>
        <fullName evidence="1">STAS/SEC14 domain-containing protein</fullName>
    </submittedName>
</protein>
<name>A0A2S8FSS5_9BACT</name>
<dbReference type="SUPFAM" id="SSF52091">
    <property type="entry name" value="SpoIIaa-like"/>
    <property type="match status" value="1"/>
</dbReference>
<organism evidence="1 2">
    <name type="scientific">Blastopirellula marina</name>
    <dbReference type="NCBI Taxonomy" id="124"/>
    <lineage>
        <taxon>Bacteria</taxon>
        <taxon>Pseudomonadati</taxon>
        <taxon>Planctomycetota</taxon>
        <taxon>Planctomycetia</taxon>
        <taxon>Pirellulales</taxon>
        <taxon>Pirellulaceae</taxon>
        <taxon>Blastopirellula</taxon>
    </lineage>
</organism>
<dbReference type="AlphaFoldDB" id="A0A2S8FSS5"/>
<accession>A0A2S8FSS5</accession>
<comment type="caution">
    <text evidence="1">The sequence shown here is derived from an EMBL/GenBank/DDBJ whole genome shotgun (WGS) entry which is preliminary data.</text>
</comment>
<dbReference type="Pfam" id="PF11964">
    <property type="entry name" value="SpoIIAA-like"/>
    <property type="match status" value="1"/>
</dbReference>
<gene>
    <name evidence="1" type="ORF">C5Y98_14185</name>
</gene>
<dbReference type="OrthoDB" id="9811577at2"/>
<dbReference type="Gene3D" id="3.40.50.10600">
    <property type="entry name" value="SpoIIaa-like domains"/>
    <property type="match status" value="1"/>
</dbReference>
<sequence>MAGEVDPYVAEHGELHGLMIHADSFPGWENLEAAVAHIQFIESHHAKIQRLAVVSDNPLLVELPKIAGPLLHPEVKHFPESKYEEALDWLKGAV</sequence>
<dbReference type="Proteomes" id="UP000239388">
    <property type="component" value="Unassembled WGS sequence"/>
</dbReference>
<dbReference type="EMBL" id="PUIB01000016">
    <property type="protein sequence ID" value="PQO35231.1"/>
    <property type="molecule type" value="Genomic_DNA"/>
</dbReference>
<proteinExistence type="predicted"/>
<dbReference type="InterPro" id="IPR038396">
    <property type="entry name" value="SpoIIAA-like_sf"/>
</dbReference>
<dbReference type="InterPro" id="IPR036513">
    <property type="entry name" value="STAS_dom_sf"/>
</dbReference>
<dbReference type="InterPro" id="IPR021866">
    <property type="entry name" value="SpoIIAA-like"/>
</dbReference>
<evidence type="ECO:0000313" key="1">
    <source>
        <dbReference type="EMBL" id="PQO35231.1"/>
    </source>
</evidence>